<name>A0AC61U6N5_9MICO</name>
<protein>
    <submittedName>
        <fullName evidence="1">Uncharacterized protein</fullName>
    </submittedName>
</protein>
<gene>
    <name evidence="1" type="ORF">LP422_05715</name>
</gene>
<dbReference type="EMBL" id="CP087977">
    <property type="protein sequence ID" value="UUZ45578.1"/>
    <property type="molecule type" value="Genomic_DNA"/>
</dbReference>
<accession>A0AC61U6N5</accession>
<evidence type="ECO:0000313" key="2">
    <source>
        <dbReference type="Proteomes" id="UP001059663"/>
    </source>
</evidence>
<evidence type="ECO:0000313" key="1">
    <source>
        <dbReference type="EMBL" id="UUZ45578.1"/>
    </source>
</evidence>
<organism evidence="1 2">
    <name type="scientific">Janibacter limosus</name>
    <dbReference type="NCBI Taxonomy" id="53458"/>
    <lineage>
        <taxon>Bacteria</taxon>
        <taxon>Bacillati</taxon>
        <taxon>Actinomycetota</taxon>
        <taxon>Actinomycetes</taxon>
        <taxon>Micrococcales</taxon>
        <taxon>Intrasporangiaceae</taxon>
        <taxon>Janibacter</taxon>
    </lineage>
</organism>
<sequence length="94" mass="10041">MISRLRRRPGLVLFVVAVLIGSAAAVRGEIRPSMVTPLTVAAVLAIIIGEQLPVRISRRVIAPLTTAPALGLILMPLSEWGRSRPRRPSLPSSG</sequence>
<proteinExistence type="predicted"/>
<reference evidence="1" key="1">
    <citation type="submission" date="2021-11" db="EMBL/GenBank/DDBJ databases">
        <title>Study of the species diversity of bacterial strains isolated from a unique natural object - Shulgan-Tash cave (Bashkiria).</title>
        <authorList>
            <person name="Sazanova A.L."/>
            <person name="Chirak E.R."/>
            <person name="Safronova V.I."/>
        </authorList>
    </citation>
    <scope>NUCLEOTIDE SEQUENCE</scope>
    <source>
        <strain evidence="1">P1</strain>
    </source>
</reference>
<dbReference type="Proteomes" id="UP001059663">
    <property type="component" value="Chromosome"/>
</dbReference>